<keyword evidence="4" id="KW-0325">Glycoprotein</keyword>
<evidence type="ECO:0000313" key="5">
    <source>
        <dbReference type="EMBL" id="MDX2908943.1"/>
    </source>
</evidence>
<proteinExistence type="predicted"/>
<dbReference type="PROSITE" id="PS51470">
    <property type="entry name" value="FG_GAP"/>
    <property type="match status" value="2"/>
</dbReference>
<dbReference type="InterPro" id="IPR028994">
    <property type="entry name" value="Integrin_alpha_N"/>
</dbReference>
<dbReference type="SUPFAM" id="SSF69318">
    <property type="entry name" value="Integrin alpha N-terminal domain"/>
    <property type="match status" value="2"/>
</dbReference>
<dbReference type="Pfam" id="PF01839">
    <property type="entry name" value="FG-GAP"/>
    <property type="match status" value="4"/>
</dbReference>
<dbReference type="PANTHER" id="PTHR23221">
    <property type="entry name" value="GLYCOSYLPHOSPHATIDYLINOSITOL PHOSPHOLIPASE D"/>
    <property type="match status" value="1"/>
</dbReference>
<accession>A0ABU4L025</accession>
<dbReference type="Pfam" id="PF13517">
    <property type="entry name" value="FG-GAP_3"/>
    <property type="match status" value="1"/>
</dbReference>
<keyword evidence="6" id="KW-1185">Reference proteome</keyword>
<evidence type="ECO:0000256" key="2">
    <source>
        <dbReference type="ARBA" id="ARBA00022737"/>
    </source>
</evidence>
<dbReference type="Gene3D" id="2.130.10.130">
    <property type="entry name" value="Integrin alpha, N-terminal"/>
    <property type="match status" value="3"/>
</dbReference>
<keyword evidence="1" id="KW-0732">Signal</keyword>
<dbReference type="RefSeq" id="WP_086757715.1">
    <property type="nucleotide sequence ID" value="NZ_JAGJBZ010000001.1"/>
</dbReference>
<evidence type="ECO:0000256" key="1">
    <source>
        <dbReference type="ARBA" id="ARBA00022729"/>
    </source>
</evidence>
<reference evidence="5 6" key="1">
    <citation type="journal article" date="2023" name="Microb. Genom.">
        <title>Mesoterricola silvestris gen. nov., sp. nov., Mesoterricola sediminis sp. nov., Geothrix oryzae sp. nov., Geothrix edaphica sp. nov., Geothrix rubra sp. nov., and Geothrix limicola sp. nov., six novel members of Acidobacteriota isolated from soils.</title>
        <authorList>
            <person name="Weisberg A.J."/>
            <person name="Pearce E."/>
            <person name="Kramer C.G."/>
            <person name="Chang J.H."/>
            <person name="Clarke C.R."/>
        </authorList>
    </citation>
    <scope>NUCLEOTIDE SEQUENCE [LARGE SCALE GENOMIC DNA]</scope>
    <source>
        <strain evidence="5 6">NRRL_B-2795</strain>
    </source>
</reference>
<evidence type="ECO:0000256" key="4">
    <source>
        <dbReference type="ARBA" id="ARBA00023180"/>
    </source>
</evidence>
<sequence length="505" mass="49781">MSRAGAVARAGARRGTRTARLSAPVAAVVLLAGGLTAMSLGPASAAPAKVGVADDFNGDGYADLVVGAPNGTVSGKAKAGYVAVLYGSKSGVSPSKAAQRKLISRSTSGVPGSAAANQRFGTTFTKGDLDRDGYGDLVIAGGTAGSVIVWGSASGLTGGTSLAQYGAAPQAGDFDGDGKTDLALFSAQSISGDDPEGAPAALWKGPVSRAGKPAAVLNLLDKSLWWGWNEDDASCATGGGCENGPASITGPVVSGQVGDVNGDGRDDLVQWHYTGDGTWGNRLLLGASSGFKRGWVPGDDVSRDPAGTGIGDINRDGYDDVVVGADGWTDQVRVAYGSAAGLSEASTKTFDQNLPGFPGAQEEGDLVGSAVSVADVTGDGYADIALGIAYEDVTDIVNTGSVALVPGGAAGVTGAGTKVFHQNTAGVPGAAEAEDRFGTTTALLDLDGDGHADLVVGAPAENSDNGAVWVLPGTTTGPTTTSAQSFGPGGVAGPTTDAAFGAALR</sequence>
<dbReference type="EMBL" id="JARAVY010000003">
    <property type="protein sequence ID" value="MDX2908943.1"/>
    <property type="molecule type" value="Genomic_DNA"/>
</dbReference>
<protein>
    <submittedName>
        <fullName evidence="5">FG-GAP-like repeat-containing protein</fullName>
    </submittedName>
</protein>
<name>A0ABU4L025_9ACTN</name>
<dbReference type="InterPro" id="IPR013519">
    <property type="entry name" value="Int_alpha_beta-p"/>
</dbReference>
<comment type="caution">
    <text evidence="5">The sequence shown here is derived from an EMBL/GenBank/DDBJ whole genome shotgun (WGS) entry which is preliminary data.</text>
</comment>
<keyword evidence="3" id="KW-0378">Hydrolase</keyword>
<evidence type="ECO:0000256" key="3">
    <source>
        <dbReference type="ARBA" id="ARBA00022801"/>
    </source>
</evidence>
<dbReference type="PANTHER" id="PTHR23221:SF7">
    <property type="entry name" value="PHOSPHATIDYLINOSITOL-GLYCAN-SPECIFIC PHOSPHOLIPASE D"/>
    <property type="match status" value="1"/>
</dbReference>
<evidence type="ECO:0000313" key="6">
    <source>
        <dbReference type="Proteomes" id="UP001271723"/>
    </source>
</evidence>
<dbReference type="SMART" id="SM00191">
    <property type="entry name" value="Int_alpha"/>
    <property type="match status" value="3"/>
</dbReference>
<organism evidence="5 6">
    <name type="scientific">Streptomyces griseiscabiei</name>
    <dbReference type="NCBI Taxonomy" id="2993540"/>
    <lineage>
        <taxon>Bacteria</taxon>
        <taxon>Bacillati</taxon>
        <taxon>Actinomycetota</taxon>
        <taxon>Actinomycetes</taxon>
        <taxon>Kitasatosporales</taxon>
        <taxon>Streptomycetaceae</taxon>
        <taxon>Streptomyces</taxon>
    </lineage>
</organism>
<dbReference type="Proteomes" id="UP001271723">
    <property type="component" value="Unassembled WGS sequence"/>
</dbReference>
<gene>
    <name evidence="5" type="ORF">PV517_09565</name>
</gene>
<dbReference type="InterPro" id="IPR013517">
    <property type="entry name" value="FG-GAP"/>
</dbReference>
<keyword evidence="2" id="KW-0677">Repeat</keyword>